<dbReference type="PANTHER" id="PTHR30354">
    <property type="entry name" value="GNT FAMILY GLUCONATE TRANSPORTER"/>
    <property type="match status" value="1"/>
</dbReference>
<evidence type="ECO:0000256" key="1">
    <source>
        <dbReference type="SAM" id="Phobius"/>
    </source>
</evidence>
<proteinExistence type="predicted"/>
<evidence type="ECO:0000313" key="3">
    <source>
        <dbReference type="Proteomes" id="UP000610203"/>
    </source>
</evidence>
<accession>A0ABQ3GP75</accession>
<feature type="transmembrane region" description="Helical" evidence="1">
    <location>
        <begin position="28"/>
        <end position="48"/>
    </location>
</feature>
<dbReference type="RefSeq" id="WP_189581005.1">
    <property type="nucleotide sequence ID" value="NZ_BMZR01000001.1"/>
</dbReference>
<feature type="transmembrane region" description="Helical" evidence="1">
    <location>
        <begin position="141"/>
        <end position="159"/>
    </location>
</feature>
<feature type="transmembrane region" description="Helical" evidence="1">
    <location>
        <begin position="99"/>
        <end position="129"/>
    </location>
</feature>
<dbReference type="Pfam" id="PF02447">
    <property type="entry name" value="GntP_permease"/>
    <property type="match status" value="1"/>
</dbReference>
<feature type="transmembrane region" description="Helical" evidence="1">
    <location>
        <begin position="60"/>
        <end position="79"/>
    </location>
</feature>
<feature type="transmembrane region" description="Helical" evidence="1">
    <location>
        <begin position="179"/>
        <end position="200"/>
    </location>
</feature>
<evidence type="ECO:0000313" key="2">
    <source>
        <dbReference type="EMBL" id="GHD26794.1"/>
    </source>
</evidence>
<reference evidence="3" key="1">
    <citation type="journal article" date="2019" name="Int. J. Syst. Evol. Microbiol.">
        <title>The Global Catalogue of Microorganisms (GCM) 10K type strain sequencing project: providing services to taxonomists for standard genome sequencing and annotation.</title>
        <authorList>
            <consortium name="The Broad Institute Genomics Platform"/>
            <consortium name="The Broad Institute Genome Sequencing Center for Infectious Disease"/>
            <person name="Wu L."/>
            <person name="Ma J."/>
        </authorList>
    </citation>
    <scope>NUCLEOTIDE SEQUENCE [LARGE SCALE GENOMIC DNA]</scope>
    <source>
        <strain evidence="3">KCTC 42280</strain>
    </source>
</reference>
<feature type="transmembrane region" description="Helical" evidence="1">
    <location>
        <begin position="327"/>
        <end position="349"/>
    </location>
</feature>
<keyword evidence="1" id="KW-0812">Transmembrane</keyword>
<dbReference type="Proteomes" id="UP000610203">
    <property type="component" value="Unassembled WGS sequence"/>
</dbReference>
<name>A0ABQ3GP75_9GAMM</name>
<keyword evidence="1" id="KW-0472">Membrane</keyword>
<organism evidence="2 3">
    <name type="scientific">Psychrobacter glaciei</name>
    <dbReference type="NCBI Taxonomy" id="619771"/>
    <lineage>
        <taxon>Bacteria</taxon>
        <taxon>Pseudomonadati</taxon>
        <taxon>Pseudomonadota</taxon>
        <taxon>Gammaproteobacteria</taxon>
        <taxon>Moraxellales</taxon>
        <taxon>Moraxellaceae</taxon>
        <taxon>Psychrobacter</taxon>
    </lineage>
</organism>
<feature type="transmembrane region" description="Helical" evidence="1">
    <location>
        <begin position="446"/>
        <end position="468"/>
    </location>
</feature>
<sequence length="471" mass="49435">MFSTLAIVITLLLLMFFAYRGYSVLILAPIMATLAVLLSGDFLSTIPAYTDVFMGALSGFLLKFFPIFLLGALFGRLMADSGAATAIANTVVEKLGASKAILAVILVCAILTYGGVSLFVVAFAIYPIAKDLFKAADIPKRLIPAAIALGSFTFTMTALPGTPAIQNAIPIPYYNTNVFAAPILGIIGGTIMFICGWLWLQSRAKKANAAGEGYGQHDDEDVGGVGATAKEAEVLSTHQTSFTVAMIPLVLVIGLNALLTYAIFPSIDFSSLQAQFPDLNIAGSLGLWSIIISLVLACVVLILLRIGHWNNLQKTINRGTYDSMLPIFNTASEVGYGAVIASLAGFLIIRDSILNLTPDNPLISEAVAMTTLAGITGSSSGGLSIALSTLGEDYLRMAVNAGIDPELMHRVAVMAAGGLDTLPHSGAVITLLAICGLTHKQSYLNLAMVTMVIPLVAVVAVITLGTMFGSF</sequence>
<feature type="transmembrane region" description="Helical" evidence="1">
    <location>
        <begin position="284"/>
        <end position="306"/>
    </location>
</feature>
<feature type="transmembrane region" description="Helical" evidence="1">
    <location>
        <begin position="369"/>
        <end position="390"/>
    </location>
</feature>
<comment type="caution">
    <text evidence="2">The sequence shown here is derived from an EMBL/GenBank/DDBJ whole genome shotgun (WGS) entry which is preliminary data.</text>
</comment>
<feature type="transmembrane region" description="Helical" evidence="1">
    <location>
        <begin position="242"/>
        <end position="264"/>
    </location>
</feature>
<protein>
    <submittedName>
        <fullName evidence="2">Citrate transporter</fullName>
    </submittedName>
</protein>
<dbReference type="PANTHER" id="PTHR30354:SF7">
    <property type="entry name" value="BLL7963 PROTEIN"/>
    <property type="match status" value="1"/>
</dbReference>
<dbReference type="InterPro" id="IPR003474">
    <property type="entry name" value="Glcn_transporter"/>
</dbReference>
<gene>
    <name evidence="2" type="ORF">GCM10016272_04130</name>
</gene>
<dbReference type="EMBL" id="BMZR01000001">
    <property type="protein sequence ID" value="GHD26794.1"/>
    <property type="molecule type" value="Genomic_DNA"/>
</dbReference>
<keyword evidence="3" id="KW-1185">Reference proteome</keyword>
<keyword evidence="1" id="KW-1133">Transmembrane helix</keyword>